<dbReference type="EMBL" id="CAWUPB010001189">
    <property type="protein sequence ID" value="CAK7351701.1"/>
    <property type="molecule type" value="Genomic_DNA"/>
</dbReference>
<dbReference type="PANTHER" id="PTHR37611">
    <property type="entry name" value="VIRUS-SPECIFIC-SIGNALING-PATHWAY REGULATED PROTEIN-RELATED"/>
    <property type="match status" value="1"/>
</dbReference>
<proteinExistence type="predicted"/>
<evidence type="ECO:0000313" key="1">
    <source>
        <dbReference type="EMBL" id="CAK7351701.1"/>
    </source>
</evidence>
<protein>
    <submittedName>
        <fullName evidence="1">Uncharacterized protein</fullName>
    </submittedName>
</protein>
<keyword evidence="2" id="KW-1185">Reference proteome</keyword>
<accession>A0AAV1SIH9</accession>
<dbReference type="PANTHER" id="PTHR37611:SF2">
    <property type="entry name" value="VIRUS-SPECIFIC-SIGNALING-PATHWAY REGULATED PROTEIN-RELATED"/>
    <property type="match status" value="1"/>
</dbReference>
<name>A0AAV1SIH9_9ROSI</name>
<sequence length="163" mass="18733">MASLLPEITSFKTGDDDFKGIEGFDDNALLMSLLEDSQGDHESNDKRLRSVIQSLEAEINPNIMLDGYDLGMNPAEMPSDGEETNELFKMAEMESLEFELVDMEMVPSSPSDHHMNYWYTESSENDMVEFGVRDYFQVGHEALLEEHVYSSLWEETYDTIMYN</sequence>
<dbReference type="Proteomes" id="UP001314170">
    <property type="component" value="Unassembled WGS sequence"/>
</dbReference>
<comment type="caution">
    <text evidence="1">The sequence shown here is derived from an EMBL/GenBank/DDBJ whole genome shotgun (WGS) entry which is preliminary data.</text>
</comment>
<evidence type="ECO:0000313" key="2">
    <source>
        <dbReference type="Proteomes" id="UP001314170"/>
    </source>
</evidence>
<reference evidence="1 2" key="1">
    <citation type="submission" date="2024-01" db="EMBL/GenBank/DDBJ databases">
        <authorList>
            <person name="Waweru B."/>
        </authorList>
    </citation>
    <scope>NUCLEOTIDE SEQUENCE [LARGE SCALE GENOMIC DNA]</scope>
</reference>
<organism evidence="1 2">
    <name type="scientific">Dovyalis caffra</name>
    <dbReference type="NCBI Taxonomy" id="77055"/>
    <lineage>
        <taxon>Eukaryota</taxon>
        <taxon>Viridiplantae</taxon>
        <taxon>Streptophyta</taxon>
        <taxon>Embryophyta</taxon>
        <taxon>Tracheophyta</taxon>
        <taxon>Spermatophyta</taxon>
        <taxon>Magnoliopsida</taxon>
        <taxon>eudicotyledons</taxon>
        <taxon>Gunneridae</taxon>
        <taxon>Pentapetalae</taxon>
        <taxon>rosids</taxon>
        <taxon>fabids</taxon>
        <taxon>Malpighiales</taxon>
        <taxon>Salicaceae</taxon>
        <taxon>Flacourtieae</taxon>
        <taxon>Dovyalis</taxon>
    </lineage>
</organism>
<gene>
    <name evidence="1" type="ORF">DCAF_LOCUS23954</name>
</gene>
<dbReference type="AlphaFoldDB" id="A0AAV1SIH9"/>